<reference evidence="1 2" key="1">
    <citation type="submission" date="2021-06" db="EMBL/GenBank/DDBJ databases">
        <title>Caerostris extrusa draft genome.</title>
        <authorList>
            <person name="Kono N."/>
            <person name="Arakawa K."/>
        </authorList>
    </citation>
    <scope>NUCLEOTIDE SEQUENCE [LARGE SCALE GENOMIC DNA]</scope>
</reference>
<keyword evidence="2" id="KW-1185">Reference proteome</keyword>
<evidence type="ECO:0000313" key="1">
    <source>
        <dbReference type="EMBL" id="GIY34790.1"/>
    </source>
</evidence>
<evidence type="ECO:0000313" key="2">
    <source>
        <dbReference type="Proteomes" id="UP001054945"/>
    </source>
</evidence>
<dbReference type="AlphaFoldDB" id="A0AAV4SQM7"/>
<sequence length="98" mass="11149">MSTHSSTHTTLVASLMLSRHHSRLLWSWHHLISVAPKSHAIFKLDAKEQLFAKIHLRPSEAAFNMPRGLAGRPWPIWMVRPGAAVVIMGWWLQQGMCC</sequence>
<gene>
    <name evidence="1" type="ORF">CEXT_256091</name>
</gene>
<name>A0AAV4SQM7_CAEEX</name>
<accession>A0AAV4SQM7</accession>
<comment type="caution">
    <text evidence="1">The sequence shown here is derived from an EMBL/GenBank/DDBJ whole genome shotgun (WGS) entry which is preliminary data.</text>
</comment>
<organism evidence="1 2">
    <name type="scientific">Caerostris extrusa</name>
    <name type="common">Bark spider</name>
    <name type="synonym">Caerostris bankana</name>
    <dbReference type="NCBI Taxonomy" id="172846"/>
    <lineage>
        <taxon>Eukaryota</taxon>
        <taxon>Metazoa</taxon>
        <taxon>Ecdysozoa</taxon>
        <taxon>Arthropoda</taxon>
        <taxon>Chelicerata</taxon>
        <taxon>Arachnida</taxon>
        <taxon>Araneae</taxon>
        <taxon>Araneomorphae</taxon>
        <taxon>Entelegynae</taxon>
        <taxon>Araneoidea</taxon>
        <taxon>Araneidae</taxon>
        <taxon>Caerostris</taxon>
    </lineage>
</organism>
<dbReference type="Proteomes" id="UP001054945">
    <property type="component" value="Unassembled WGS sequence"/>
</dbReference>
<proteinExistence type="predicted"/>
<protein>
    <submittedName>
        <fullName evidence="1">Uncharacterized protein</fullName>
    </submittedName>
</protein>
<dbReference type="EMBL" id="BPLR01009808">
    <property type="protein sequence ID" value="GIY34790.1"/>
    <property type="molecule type" value="Genomic_DNA"/>
</dbReference>